<dbReference type="GO" id="GO:0005737">
    <property type="term" value="C:cytoplasm"/>
    <property type="evidence" value="ECO:0007669"/>
    <property type="project" value="TreeGrafter"/>
</dbReference>
<dbReference type="FunFam" id="1.10.300.10:FF:000001">
    <property type="entry name" value="Adenylosuccinate synthetase"/>
    <property type="match status" value="1"/>
</dbReference>
<protein>
    <recommendedName>
        <fullName evidence="10">Adenylosuccinate synthetase</fullName>
    </recommendedName>
</protein>
<dbReference type="InterPro" id="IPR042111">
    <property type="entry name" value="Adenylosuccinate_synth_dom3"/>
</dbReference>
<dbReference type="Pfam" id="PF00709">
    <property type="entry name" value="Adenylsucc_synt"/>
    <property type="match status" value="1"/>
</dbReference>
<dbReference type="Gene3D" id="1.10.300.10">
    <property type="entry name" value="Adenylosuccinate Synthetase, subunit A, domain 2"/>
    <property type="match status" value="1"/>
</dbReference>
<accession>A0A381UNR3</accession>
<evidence type="ECO:0000256" key="2">
    <source>
        <dbReference type="ARBA" id="ARBA00011738"/>
    </source>
</evidence>
<dbReference type="GO" id="GO:0046040">
    <property type="term" value="P:IMP metabolic process"/>
    <property type="evidence" value="ECO:0007669"/>
    <property type="project" value="TreeGrafter"/>
</dbReference>
<evidence type="ECO:0008006" key="10">
    <source>
        <dbReference type="Google" id="ProtNLM"/>
    </source>
</evidence>
<keyword evidence="5" id="KW-0547">Nucleotide-binding</keyword>
<comment type="subunit">
    <text evidence="2">Homodimer.</text>
</comment>
<dbReference type="CDD" id="cd03108">
    <property type="entry name" value="AdSS"/>
    <property type="match status" value="1"/>
</dbReference>
<name>A0A381UNR3_9ZZZZ</name>
<dbReference type="InterPro" id="IPR042109">
    <property type="entry name" value="Adenylosuccinate_synth_dom1"/>
</dbReference>
<evidence type="ECO:0000256" key="5">
    <source>
        <dbReference type="ARBA" id="ARBA00022741"/>
    </source>
</evidence>
<feature type="non-terminal residue" evidence="9">
    <location>
        <position position="1"/>
    </location>
</feature>
<dbReference type="AlphaFoldDB" id="A0A381UNR3"/>
<evidence type="ECO:0000256" key="6">
    <source>
        <dbReference type="ARBA" id="ARBA00022755"/>
    </source>
</evidence>
<dbReference type="InterPro" id="IPR001114">
    <property type="entry name" value="Adenylosuccinate_synthetase"/>
</dbReference>
<keyword evidence="3" id="KW-0436">Ligase</keyword>
<dbReference type="GO" id="GO:0005525">
    <property type="term" value="F:GTP binding"/>
    <property type="evidence" value="ECO:0007669"/>
    <property type="project" value="UniProtKB-KW"/>
</dbReference>
<dbReference type="FunFam" id="3.90.170.10:FF:000001">
    <property type="entry name" value="Adenylosuccinate synthetase"/>
    <property type="match status" value="1"/>
</dbReference>
<dbReference type="PROSITE" id="PS01266">
    <property type="entry name" value="ADENYLOSUCCIN_SYN_1"/>
    <property type="match status" value="1"/>
</dbReference>
<dbReference type="EMBL" id="UINC01006815">
    <property type="protein sequence ID" value="SVA29802.1"/>
    <property type="molecule type" value="Genomic_DNA"/>
</dbReference>
<evidence type="ECO:0000313" key="9">
    <source>
        <dbReference type="EMBL" id="SVA29802.1"/>
    </source>
</evidence>
<dbReference type="Gene3D" id="3.90.170.10">
    <property type="entry name" value="Adenylosuccinate Synthetase, subunit A, domain 3"/>
    <property type="match status" value="1"/>
</dbReference>
<evidence type="ECO:0000256" key="1">
    <source>
        <dbReference type="ARBA" id="ARBA00001946"/>
    </source>
</evidence>
<dbReference type="SUPFAM" id="SSF52540">
    <property type="entry name" value="P-loop containing nucleoside triphosphate hydrolases"/>
    <property type="match status" value="1"/>
</dbReference>
<dbReference type="GO" id="GO:0004019">
    <property type="term" value="F:adenylosuccinate synthase activity"/>
    <property type="evidence" value="ECO:0007669"/>
    <property type="project" value="InterPro"/>
</dbReference>
<dbReference type="PANTHER" id="PTHR11846:SF0">
    <property type="entry name" value="ADENYLOSUCCINATE SYNTHETASE"/>
    <property type="match status" value="1"/>
</dbReference>
<dbReference type="InterPro" id="IPR042110">
    <property type="entry name" value="Adenylosuccinate_synth_dom2"/>
</dbReference>
<dbReference type="NCBIfam" id="TIGR00184">
    <property type="entry name" value="purA"/>
    <property type="match status" value="1"/>
</dbReference>
<dbReference type="Gene3D" id="3.40.440.10">
    <property type="entry name" value="Adenylosuccinate Synthetase, subunit A, domain 1"/>
    <property type="match status" value="1"/>
</dbReference>
<dbReference type="InterPro" id="IPR027417">
    <property type="entry name" value="P-loop_NTPase"/>
</dbReference>
<evidence type="ECO:0000256" key="4">
    <source>
        <dbReference type="ARBA" id="ARBA00022723"/>
    </source>
</evidence>
<reference evidence="9" key="1">
    <citation type="submission" date="2018-05" db="EMBL/GenBank/DDBJ databases">
        <authorList>
            <person name="Lanie J.A."/>
            <person name="Ng W.-L."/>
            <person name="Kazmierczak K.M."/>
            <person name="Andrzejewski T.M."/>
            <person name="Davidsen T.M."/>
            <person name="Wayne K.J."/>
            <person name="Tettelin H."/>
            <person name="Glass J.I."/>
            <person name="Rusch D."/>
            <person name="Podicherti R."/>
            <person name="Tsui H.-C.T."/>
            <person name="Winkler M.E."/>
        </authorList>
    </citation>
    <scope>NUCLEOTIDE SEQUENCE</scope>
</reference>
<evidence type="ECO:0000256" key="8">
    <source>
        <dbReference type="ARBA" id="ARBA00023134"/>
    </source>
</evidence>
<dbReference type="SMART" id="SM00788">
    <property type="entry name" value="Adenylsucc_synt"/>
    <property type="match status" value="1"/>
</dbReference>
<keyword evidence="7" id="KW-0460">Magnesium</keyword>
<keyword evidence="8" id="KW-0342">GTP-binding</keyword>
<keyword evidence="4" id="KW-0479">Metal-binding</keyword>
<keyword evidence="6" id="KW-0658">Purine biosynthesis</keyword>
<sequence>VSNSLSLLGLQWGDEGKGKVVDVLSKDIDAAVRYQGGHNAGHTLIVDGKKIVFHLLPSAICHKNIKCFLGRGVVISLEALFSEIDDAFEFIGDIKERLVVSNAACLIQSYHIKIDQLRERSRSGTKIGTTGRGIGPAYEDRVGRRSIRVADLFDPEVLKIKLEEALDIYNFLIKRHDDSQQEDLNKLLDRNLKQAERLKPFVGNVISELKKYKKEDKTVLFEGAQGALLDYSLGTYPFVTSSNSSLGGIAPGAGVSATSIDYSLGISKAYTTRVGEGPFPTELNDEIGSYLAEKGGEIGASTGRPRRCGWLDAVLLSHSVYLNGIDGICLTKIDVLDGLEKIKICSDYSSALTEEEILESMALNDVEPQYVELEGWQEPTAGIQNFDDLNDRAILFIEKVEELCGAKVVMISTGPRREDIIVREYPLKR</sequence>
<dbReference type="InterPro" id="IPR018220">
    <property type="entry name" value="Adenylosuccin_syn_GTP-bd"/>
</dbReference>
<organism evidence="9">
    <name type="scientific">marine metagenome</name>
    <dbReference type="NCBI Taxonomy" id="408172"/>
    <lineage>
        <taxon>unclassified sequences</taxon>
        <taxon>metagenomes</taxon>
        <taxon>ecological metagenomes</taxon>
    </lineage>
</organism>
<dbReference type="HAMAP" id="MF_00011">
    <property type="entry name" value="Adenylosucc_synth"/>
    <property type="match status" value="1"/>
</dbReference>
<evidence type="ECO:0000256" key="3">
    <source>
        <dbReference type="ARBA" id="ARBA00022598"/>
    </source>
</evidence>
<dbReference type="GO" id="GO:0046872">
    <property type="term" value="F:metal ion binding"/>
    <property type="evidence" value="ECO:0007669"/>
    <property type="project" value="UniProtKB-KW"/>
</dbReference>
<dbReference type="NCBIfam" id="NF002223">
    <property type="entry name" value="PRK01117.1"/>
    <property type="match status" value="1"/>
</dbReference>
<comment type="cofactor">
    <cofactor evidence="1">
        <name>Mg(2+)</name>
        <dbReference type="ChEBI" id="CHEBI:18420"/>
    </cofactor>
</comment>
<dbReference type="GO" id="GO:0044208">
    <property type="term" value="P:'de novo' AMP biosynthetic process"/>
    <property type="evidence" value="ECO:0007669"/>
    <property type="project" value="TreeGrafter"/>
</dbReference>
<proteinExistence type="inferred from homology"/>
<evidence type="ECO:0000256" key="7">
    <source>
        <dbReference type="ARBA" id="ARBA00022842"/>
    </source>
</evidence>
<gene>
    <name evidence="9" type="ORF">METZ01_LOCUS82656</name>
</gene>
<dbReference type="PANTHER" id="PTHR11846">
    <property type="entry name" value="ADENYLOSUCCINATE SYNTHETASE"/>
    <property type="match status" value="1"/>
</dbReference>